<dbReference type="InterPro" id="IPR035930">
    <property type="entry name" value="FomD-like_sf"/>
</dbReference>
<dbReference type="InterPro" id="IPR007295">
    <property type="entry name" value="DUF402"/>
</dbReference>
<dbReference type="PANTHER" id="PTHR39159:SF1">
    <property type="entry name" value="UPF0374 PROTEIN YGAC"/>
    <property type="match status" value="1"/>
</dbReference>
<feature type="domain" description="DUF402" evidence="2">
    <location>
        <begin position="22"/>
        <end position="163"/>
    </location>
</feature>
<accession>A0A809SEK4</accession>
<dbReference type="Proteomes" id="UP000464317">
    <property type="component" value="Chromosome"/>
</dbReference>
<evidence type="ECO:0000313" key="3">
    <source>
        <dbReference type="EMBL" id="BBU47959.1"/>
    </source>
</evidence>
<dbReference type="Gene3D" id="2.40.380.10">
    <property type="entry name" value="FomD-like"/>
    <property type="match status" value="1"/>
</dbReference>
<proteinExistence type="predicted"/>
<dbReference type="RefSeq" id="WP_161553352.1">
    <property type="nucleotide sequence ID" value="NZ_AP022325.1"/>
</dbReference>
<protein>
    <recommendedName>
        <fullName evidence="2">DUF402 domain-containing protein</fullName>
    </recommendedName>
</protein>
<name>A0A809SEK4_9BACT</name>
<reference evidence="3 4" key="1">
    <citation type="submission" date="2020-01" db="EMBL/GenBank/DDBJ databases">
        <title>Complete genome sequence of Mycoplasma felis strain Myco-2.</title>
        <authorList>
            <person name="Kinoshita Y."/>
            <person name="Niwa H."/>
            <person name="Uchida-Fujii E."/>
            <person name="Nukada T."/>
        </authorList>
    </citation>
    <scope>NUCLEOTIDE SEQUENCE [LARGE SCALE GENOMIC DNA]</scope>
    <source>
        <strain evidence="3 4">Myco-2</strain>
    </source>
</reference>
<sequence length="219" mass="26672">MKWNFTDIKVGMQINVQVYKHNGFLYRQWSQAKVIFHNKRHIVLSLKGTKVIEIQKNSNGWKYNDDALWFIPKYSMYNSIVMIKKNIGNSYYINLSSYPIFEDNTIKFIDYDLDCKSYPNKDLQIVDREEFKVNSEKYSYPKKLKELIFDSVNEIVNFYNNEQYFFSEEIILYYLEIMLKEKLIDERTFLGYYKTFNKNYNEETEMFKQINKNKKSFKI</sequence>
<dbReference type="PANTHER" id="PTHR39159">
    <property type="match status" value="1"/>
</dbReference>
<keyword evidence="1" id="KW-0378">Hydrolase</keyword>
<dbReference type="KEGG" id="mfel:JPM2_6520"/>
<dbReference type="InterPro" id="IPR050212">
    <property type="entry name" value="Ntdp-like"/>
</dbReference>
<evidence type="ECO:0000313" key="4">
    <source>
        <dbReference type="Proteomes" id="UP000464317"/>
    </source>
</evidence>
<dbReference type="GO" id="GO:0016787">
    <property type="term" value="F:hydrolase activity"/>
    <property type="evidence" value="ECO:0007669"/>
    <property type="project" value="UniProtKB-KW"/>
</dbReference>
<evidence type="ECO:0000259" key="2">
    <source>
        <dbReference type="Pfam" id="PF04167"/>
    </source>
</evidence>
<keyword evidence="4" id="KW-1185">Reference proteome</keyword>
<dbReference type="EMBL" id="AP022325">
    <property type="protein sequence ID" value="BBU47959.1"/>
    <property type="molecule type" value="Genomic_DNA"/>
</dbReference>
<gene>
    <name evidence="3" type="ORF">JPM2_6520</name>
</gene>
<evidence type="ECO:0000256" key="1">
    <source>
        <dbReference type="ARBA" id="ARBA00022801"/>
    </source>
</evidence>
<dbReference type="Pfam" id="PF04167">
    <property type="entry name" value="DUF402"/>
    <property type="match status" value="1"/>
</dbReference>
<organism evidence="3 4">
    <name type="scientific">Mycoplasmopsis felis</name>
    <dbReference type="NCBI Taxonomy" id="33923"/>
    <lineage>
        <taxon>Bacteria</taxon>
        <taxon>Bacillati</taxon>
        <taxon>Mycoplasmatota</taxon>
        <taxon>Mycoplasmoidales</taxon>
        <taxon>Metamycoplasmataceae</taxon>
        <taxon>Mycoplasmopsis</taxon>
    </lineage>
</organism>
<dbReference type="AlphaFoldDB" id="A0A809SEK4"/>
<dbReference type="SUPFAM" id="SSF159234">
    <property type="entry name" value="FomD-like"/>
    <property type="match status" value="1"/>
</dbReference>